<dbReference type="EMBL" id="AP026867">
    <property type="protein sequence ID" value="BDS14472.1"/>
    <property type="molecule type" value="Genomic_DNA"/>
</dbReference>
<reference evidence="2" key="1">
    <citation type="submission" date="2022-09" db="EMBL/GenBank/DDBJ databases">
        <title>Aureispira anguillicida sp. nov., isolated from Leptocephalus of Japanese eel Anguilla japonica.</title>
        <authorList>
            <person name="Yuasa K."/>
            <person name="Mekata T."/>
            <person name="Ikunari K."/>
        </authorList>
    </citation>
    <scope>NUCLEOTIDE SEQUENCE</scope>
    <source>
        <strain evidence="2">EL160426</strain>
    </source>
</reference>
<evidence type="ECO:0000313" key="2">
    <source>
        <dbReference type="EMBL" id="BDS14472.1"/>
    </source>
</evidence>
<sequence>MIYRGLFGEAPNNPFYKLLFVPILSLTMKQLFTILLLLPTFLVLSQELPRTVKKINPSLFVNNINNERVYQQANIRENLVVFSRGFENRAIEEIQQSFHYRFLDEKNHSWVLELQFDRHDVQISNTIGIDPIGCNDFGFKIYQKDSNKWKDVTLECLPDDFLAKIEKYAPQLQKGSLGMYFYNQLPEQNVQVEFDRCKLIFKESGKNILTLLWKKGKFIWKK</sequence>
<evidence type="ECO:0000313" key="3">
    <source>
        <dbReference type="Proteomes" id="UP001060919"/>
    </source>
</evidence>
<dbReference type="AlphaFoldDB" id="A0A916DW62"/>
<dbReference type="RefSeq" id="WP_264789687.1">
    <property type="nucleotide sequence ID" value="NZ_AP026867.1"/>
</dbReference>
<organism evidence="2 3">
    <name type="scientific">Aureispira anguillae</name>
    <dbReference type="NCBI Taxonomy" id="2864201"/>
    <lineage>
        <taxon>Bacteria</taxon>
        <taxon>Pseudomonadati</taxon>
        <taxon>Bacteroidota</taxon>
        <taxon>Saprospiria</taxon>
        <taxon>Saprospirales</taxon>
        <taxon>Saprospiraceae</taxon>
        <taxon>Aureispira</taxon>
    </lineage>
</organism>
<protein>
    <submittedName>
        <fullName evidence="2">Uncharacterized protein</fullName>
    </submittedName>
</protein>
<keyword evidence="1" id="KW-0812">Transmembrane</keyword>
<dbReference type="Proteomes" id="UP001060919">
    <property type="component" value="Chromosome"/>
</dbReference>
<feature type="transmembrane region" description="Helical" evidence="1">
    <location>
        <begin position="20"/>
        <end position="44"/>
    </location>
</feature>
<keyword evidence="1" id="KW-1133">Transmembrane helix</keyword>
<dbReference type="KEGG" id="aup:AsAng_0052520"/>
<name>A0A916DW62_9BACT</name>
<accession>A0A916DW62</accession>
<keyword evidence="3" id="KW-1185">Reference proteome</keyword>
<gene>
    <name evidence="2" type="ORF">AsAng_0052520</name>
</gene>
<evidence type="ECO:0000256" key="1">
    <source>
        <dbReference type="SAM" id="Phobius"/>
    </source>
</evidence>
<proteinExistence type="predicted"/>
<keyword evidence="1" id="KW-0472">Membrane</keyword>